<evidence type="ECO:0000313" key="6">
    <source>
        <dbReference type="EMBL" id="CAD7648474.1"/>
    </source>
</evidence>
<gene>
    <name evidence="6" type="ORF">OSB1V03_LOCUS21949</name>
</gene>
<protein>
    <submittedName>
        <fullName evidence="6">Uncharacterized protein</fullName>
    </submittedName>
</protein>
<dbReference type="AlphaFoldDB" id="A0A7R9LV60"/>
<feature type="non-terminal residue" evidence="6">
    <location>
        <position position="59"/>
    </location>
</feature>
<evidence type="ECO:0000256" key="2">
    <source>
        <dbReference type="ARBA" id="ARBA00008803"/>
    </source>
</evidence>
<keyword evidence="7" id="KW-1185">Reference proteome</keyword>
<dbReference type="Pfam" id="PF05346">
    <property type="entry name" value="DUF747"/>
    <property type="match status" value="1"/>
</dbReference>
<dbReference type="GO" id="GO:0045724">
    <property type="term" value="P:positive regulation of cilium assembly"/>
    <property type="evidence" value="ECO:0007669"/>
    <property type="project" value="TreeGrafter"/>
</dbReference>
<proteinExistence type="inferred from homology"/>
<keyword evidence="3" id="KW-0812">Transmembrane</keyword>
<comment type="similarity">
    <text evidence="2">Belongs to the TAPT1 family.</text>
</comment>
<reference evidence="6" key="1">
    <citation type="submission" date="2020-11" db="EMBL/GenBank/DDBJ databases">
        <authorList>
            <person name="Tran Van P."/>
        </authorList>
    </citation>
    <scope>NUCLEOTIDE SEQUENCE</scope>
</reference>
<keyword evidence="4" id="KW-1133">Transmembrane helix</keyword>
<dbReference type="GO" id="GO:0005789">
    <property type="term" value="C:endoplasmic reticulum membrane"/>
    <property type="evidence" value="ECO:0007669"/>
    <property type="project" value="TreeGrafter"/>
</dbReference>
<dbReference type="OrthoDB" id="29023at2759"/>
<dbReference type="InterPro" id="IPR008010">
    <property type="entry name" value="Tatp1"/>
</dbReference>
<name>A0A7R9LV60_9ACAR</name>
<comment type="subcellular location">
    <subcellularLocation>
        <location evidence="1">Membrane</location>
        <topology evidence="1">Multi-pass membrane protein</topology>
    </subcellularLocation>
</comment>
<evidence type="ECO:0000313" key="7">
    <source>
        <dbReference type="Proteomes" id="UP000759131"/>
    </source>
</evidence>
<dbReference type="PANTHER" id="PTHR13317:SF4">
    <property type="entry name" value="TRANSMEMBRANE ANTERIOR POSTERIOR TRANSFORMATION PROTEIN 1 HOMOLOG"/>
    <property type="match status" value="1"/>
</dbReference>
<dbReference type="PANTHER" id="PTHR13317">
    <property type="entry name" value="TRANSMEMBRANE ANTERIOR POSTERIOR TRANSFORMATION PROTEIN 1 HOMOLOG"/>
    <property type="match status" value="1"/>
</dbReference>
<sequence>MMSNNFVELKGMVFKKFEKTNLFQMSCSDVRERFHYIILLIVVIIQTMKEYNWSDKQFW</sequence>
<organism evidence="6">
    <name type="scientific">Medioppia subpectinata</name>
    <dbReference type="NCBI Taxonomy" id="1979941"/>
    <lineage>
        <taxon>Eukaryota</taxon>
        <taxon>Metazoa</taxon>
        <taxon>Ecdysozoa</taxon>
        <taxon>Arthropoda</taxon>
        <taxon>Chelicerata</taxon>
        <taxon>Arachnida</taxon>
        <taxon>Acari</taxon>
        <taxon>Acariformes</taxon>
        <taxon>Sarcoptiformes</taxon>
        <taxon>Oribatida</taxon>
        <taxon>Brachypylina</taxon>
        <taxon>Oppioidea</taxon>
        <taxon>Oppiidae</taxon>
        <taxon>Medioppia</taxon>
    </lineage>
</organism>
<dbReference type="EMBL" id="CAJPIZ010043573">
    <property type="protein sequence ID" value="CAG2122003.1"/>
    <property type="molecule type" value="Genomic_DNA"/>
</dbReference>
<evidence type="ECO:0000256" key="4">
    <source>
        <dbReference type="ARBA" id="ARBA00022989"/>
    </source>
</evidence>
<accession>A0A7R9LV60</accession>
<dbReference type="Proteomes" id="UP000759131">
    <property type="component" value="Unassembled WGS sequence"/>
</dbReference>
<keyword evidence="5" id="KW-0472">Membrane</keyword>
<evidence type="ECO:0000256" key="5">
    <source>
        <dbReference type="ARBA" id="ARBA00023136"/>
    </source>
</evidence>
<evidence type="ECO:0000256" key="1">
    <source>
        <dbReference type="ARBA" id="ARBA00004141"/>
    </source>
</evidence>
<evidence type="ECO:0000256" key="3">
    <source>
        <dbReference type="ARBA" id="ARBA00022692"/>
    </source>
</evidence>
<dbReference type="GO" id="GO:0036064">
    <property type="term" value="C:ciliary basal body"/>
    <property type="evidence" value="ECO:0007669"/>
    <property type="project" value="TreeGrafter"/>
</dbReference>
<dbReference type="EMBL" id="OC898148">
    <property type="protein sequence ID" value="CAD7648474.1"/>
    <property type="molecule type" value="Genomic_DNA"/>
</dbReference>